<dbReference type="Gramene" id="KCW81751">
    <property type="protein sequence ID" value="KCW81751"/>
    <property type="gene ID" value="EUGRSUZ_C03112"/>
</dbReference>
<name>A0A059CU79_EUCGR</name>
<dbReference type="eggNOG" id="KOG0959">
    <property type="taxonomic scope" value="Eukaryota"/>
</dbReference>
<dbReference type="Gene3D" id="3.30.830.10">
    <property type="entry name" value="Metalloenzyme, LuxS/M16 peptidase-like"/>
    <property type="match status" value="1"/>
</dbReference>
<sequence length="130" mass="14691">MRLVVYGKGSLDKIHDLVVQKFNAISNNKRSFLHISGHLCLWEHLQVLVIAIPICDDHTLQVQCPVPHSIHHYKEVPCSYLTHLIGHEGEGSLFQALSLKKIRSASHVIYIACLIPILMRIHLNGNVPFC</sequence>
<dbReference type="InParanoid" id="A0A059CU79"/>
<evidence type="ECO:0000256" key="1">
    <source>
        <dbReference type="ARBA" id="ARBA00022723"/>
    </source>
</evidence>
<dbReference type="InterPro" id="IPR011249">
    <property type="entry name" value="Metalloenz_LuxS/M16"/>
</dbReference>
<dbReference type="PANTHER" id="PTHR43690:SF18">
    <property type="entry name" value="INSULIN-DEGRADING ENZYME-RELATED"/>
    <property type="match status" value="1"/>
</dbReference>
<proteinExistence type="predicted"/>
<dbReference type="InterPro" id="IPR007863">
    <property type="entry name" value="Peptidase_M16_C"/>
</dbReference>
<reference evidence="3" key="1">
    <citation type="submission" date="2013-07" db="EMBL/GenBank/DDBJ databases">
        <title>The genome of Eucalyptus grandis.</title>
        <authorList>
            <person name="Schmutz J."/>
            <person name="Hayes R."/>
            <person name="Myburg A."/>
            <person name="Tuskan G."/>
            <person name="Grattapaglia D."/>
            <person name="Rokhsar D.S."/>
        </authorList>
    </citation>
    <scope>NUCLEOTIDE SEQUENCE</scope>
    <source>
        <tissue evidence="3">Leaf extractions</tissue>
    </source>
</reference>
<dbReference type="PANTHER" id="PTHR43690">
    <property type="entry name" value="NARDILYSIN"/>
    <property type="match status" value="1"/>
</dbReference>
<evidence type="ECO:0000259" key="2">
    <source>
        <dbReference type="Pfam" id="PF05193"/>
    </source>
</evidence>
<organism evidence="3">
    <name type="scientific">Eucalyptus grandis</name>
    <name type="common">Flooded gum</name>
    <dbReference type="NCBI Taxonomy" id="71139"/>
    <lineage>
        <taxon>Eukaryota</taxon>
        <taxon>Viridiplantae</taxon>
        <taxon>Streptophyta</taxon>
        <taxon>Embryophyta</taxon>
        <taxon>Tracheophyta</taxon>
        <taxon>Spermatophyta</taxon>
        <taxon>Magnoliopsida</taxon>
        <taxon>eudicotyledons</taxon>
        <taxon>Gunneridae</taxon>
        <taxon>Pentapetalae</taxon>
        <taxon>rosids</taxon>
        <taxon>malvids</taxon>
        <taxon>Myrtales</taxon>
        <taxon>Myrtaceae</taxon>
        <taxon>Myrtoideae</taxon>
        <taxon>Eucalypteae</taxon>
        <taxon>Eucalyptus</taxon>
    </lineage>
</organism>
<dbReference type="Pfam" id="PF05193">
    <property type="entry name" value="Peptidase_M16_C"/>
    <property type="match status" value="1"/>
</dbReference>
<dbReference type="GO" id="GO:0046872">
    <property type="term" value="F:metal ion binding"/>
    <property type="evidence" value="ECO:0007669"/>
    <property type="project" value="UniProtKB-KW"/>
</dbReference>
<accession>A0A059CU79</accession>
<dbReference type="InterPro" id="IPR050626">
    <property type="entry name" value="Peptidase_M16"/>
</dbReference>
<evidence type="ECO:0000313" key="3">
    <source>
        <dbReference type="EMBL" id="KCW81751.1"/>
    </source>
</evidence>
<gene>
    <name evidence="3" type="ORF">EUGRSUZ_C03112</name>
</gene>
<protein>
    <recommendedName>
        <fullName evidence="2">Peptidase M16 C-terminal domain-containing protein</fullName>
    </recommendedName>
</protein>
<feature type="domain" description="Peptidase M16 C-terminal" evidence="2">
    <location>
        <begin position="1"/>
        <end position="98"/>
    </location>
</feature>
<keyword evidence="1" id="KW-0479">Metal-binding</keyword>
<dbReference type="EMBL" id="KK198755">
    <property type="protein sequence ID" value="KCW81751.1"/>
    <property type="molecule type" value="Genomic_DNA"/>
</dbReference>
<dbReference type="STRING" id="71139.A0A059CU79"/>
<dbReference type="AlphaFoldDB" id="A0A059CU79"/>
<dbReference type="SUPFAM" id="SSF63411">
    <property type="entry name" value="LuxS/MPP-like metallohydrolase"/>
    <property type="match status" value="1"/>
</dbReference>